<dbReference type="Proteomes" id="UP000010959">
    <property type="component" value="Unassembled WGS sequence"/>
</dbReference>
<comment type="caution">
    <text evidence="1">The sequence shown here is derived from an EMBL/GenBank/DDBJ whole genome shotgun (WGS) entry which is preliminary data.</text>
</comment>
<organism evidence="1 2">
    <name type="scientific">Rhodopirellula baltica SWK14</name>
    <dbReference type="NCBI Taxonomy" id="993516"/>
    <lineage>
        <taxon>Bacteria</taxon>
        <taxon>Pseudomonadati</taxon>
        <taxon>Planctomycetota</taxon>
        <taxon>Planctomycetia</taxon>
        <taxon>Pirellulales</taxon>
        <taxon>Pirellulaceae</taxon>
        <taxon>Rhodopirellula</taxon>
    </lineage>
</organism>
<evidence type="ECO:0000313" key="1">
    <source>
        <dbReference type="EMBL" id="ELP33466.1"/>
    </source>
</evidence>
<protein>
    <submittedName>
        <fullName evidence="1">Uncharacterized protein</fullName>
    </submittedName>
</protein>
<accession>L7CKB6</accession>
<evidence type="ECO:0000313" key="2">
    <source>
        <dbReference type="Proteomes" id="UP000010959"/>
    </source>
</evidence>
<reference evidence="1 2" key="1">
    <citation type="journal article" date="2013" name="Mar. Genomics">
        <title>Expression of sulfatases in Rhodopirellula baltica and the diversity of sulfatases in the genus Rhodopirellula.</title>
        <authorList>
            <person name="Wegner C.E."/>
            <person name="Richter-Heitmann T."/>
            <person name="Klindworth A."/>
            <person name="Klockow C."/>
            <person name="Richter M."/>
            <person name="Achstetter T."/>
            <person name="Glockner F.O."/>
            <person name="Harder J."/>
        </authorList>
    </citation>
    <scope>NUCLEOTIDE SEQUENCE [LARGE SCALE GENOMIC DNA]</scope>
    <source>
        <strain evidence="1 2">SWK14</strain>
    </source>
</reference>
<dbReference type="EMBL" id="AMWG01000061">
    <property type="protein sequence ID" value="ELP33466.1"/>
    <property type="molecule type" value="Genomic_DNA"/>
</dbReference>
<dbReference type="AlphaFoldDB" id="L7CKB6"/>
<dbReference type="PATRIC" id="fig|993516.3.peg.2820"/>
<gene>
    <name evidence="1" type="ORF">RBSWK_02651</name>
</gene>
<sequence length="98" mass="10878">MSCCGDEDFVLLRCRHCGHIWLECYECSTWFTNLRDLTQTVSSFISDPNDRLTCPECAVAFADFNHLADGVVDAYLPTRAHVAAAGFCHFLVNGSADL</sequence>
<proteinExistence type="predicted"/>
<name>L7CKB6_RHOBT</name>